<feature type="domain" description="UvrD-like helicase C-terminal" evidence="5">
    <location>
        <begin position="1"/>
        <end position="43"/>
    </location>
</feature>
<keyword evidence="1" id="KW-0547">Nucleotide-binding</keyword>
<dbReference type="SUPFAM" id="SSF52540">
    <property type="entry name" value="P-loop containing nucleoside triphosphate hydrolases"/>
    <property type="match status" value="1"/>
</dbReference>
<dbReference type="InterPro" id="IPR014017">
    <property type="entry name" value="DNA_helicase_UvrD-like_C"/>
</dbReference>
<gene>
    <name evidence="6" type="primary">uvrD_5</name>
    <name evidence="6" type="ORF">SDC9_98744</name>
</gene>
<accession>A0A645AI78</accession>
<dbReference type="GO" id="GO:0003677">
    <property type="term" value="F:DNA binding"/>
    <property type="evidence" value="ECO:0007669"/>
    <property type="project" value="InterPro"/>
</dbReference>
<dbReference type="EMBL" id="VSSQ01013665">
    <property type="protein sequence ID" value="MPM51991.1"/>
    <property type="molecule type" value="Genomic_DNA"/>
</dbReference>
<evidence type="ECO:0000256" key="1">
    <source>
        <dbReference type="ARBA" id="ARBA00022741"/>
    </source>
</evidence>
<dbReference type="GO" id="GO:0000725">
    <property type="term" value="P:recombinational repair"/>
    <property type="evidence" value="ECO:0007669"/>
    <property type="project" value="TreeGrafter"/>
</dbReference>
<dbReference type="InterPro" id="IPR027417">
    <property type="entry name" value="P-loop_NTPase"/>
</dbReference>
<dbReference type="Gene3D" id="3.40.50.300">
    <property type="entry name" value="P-loop containing nucleotide triphosphate hydrolases"/>
    <property type="match status" value="1"/>
</dbReference>
<dbReference type="GO" id="GO:0043138">
    <property type="term" value="F:3'-5' DNA helicase activity"/>
    <property type="evidence" value="ECO:0007669"/>
    <property type="project" value="TreeGrafter"/>
</dbReference>
<evidence type="ECO:0000256" key="4">
    <source>
        <dbReference type="ARBA" id="ARBA00022840"/>
    </source>
</evidence>
<evidence type="ECO:0000313" key="6">
    <source>
        <dbReference type="EMBL" id="MPM51991.1"/>
    </source>
</evidence>
<dbReference type="PANTHER" id="PTHR11070">
    <property type="entry name" value="UVRD / RECB / PCRA DNA HELICASE FAMILY MEMBER"/>
    <property type="match status" value="1"/>
</dbReference>
<dbReference type="AlphaFoldDB" id="A0A645AI78"/>
<dbReference type="Pfam" id="PF13361">
    <property type="entry name" value="UvrD_C"/>
    <property type="match status" value="1"/>
</dbReference>
<name>A0A645AI78_9ZZZZ</name>
<dbReference type="EC" id="3.6.4.12" evidence="6"/>
<dbReference type="InterPro" id="IPR000212">
    <property type="entry name" value="DNA_helicase_UvrD/REP"/>
</dbReference>
<keyword evidence="3 6" id="KW-0347">Helicase</keyword>
<evidence type="ECO:0000259" key="5">
    <source>
        <dbReference type="Pfam" id="PF13361"/>
    </source>
</evidence>
<keyword evidence="2 6" id="KW-0378">Hydrolase</keyword>
<proteinExistence type="predicted"/>
<evidence type="ECO:0000256" key="2">
    <source>
        <dbReference type="ARBA" id="ARBA00022801"/>
    </source>
</evidence>
<dbReference type="PANTHER" id="PTHR11070:SF2">
    <property type="entry name" value="ATP-DEPENDENT DNA HELICASE SRS2"/>
    <property type="match status" value="1"/>
</dbReference>
<sequence length="168" mass="18452">MEENIFPTARARNDLSQSALDEERRLCYVGMTRAEQKLYLLHARQRMLFGDYAYNRPSRFLQEVPASLLVQDEVETKQEKPQSQFARHGSVAKPAYAQGFGAKAPSVMPAQPVEKSFALHQRVKHAKFGEGTVLEIAGSGSAMTVTIDFGGAGVKKFAAAYAPITSAD</sequence>
<keyword evidence="4" id="KW-0067">ATP-binding</keyword>
<comment type="caution">
    <text evidence="6">The sequence shown here is derived from an EMBL/GenBank/DDBJ whole genome shotgun (WGS) entry which is preliminary data.</text>
</comment>
<protein>
    <submittedName>
        <fullName evidence="6">DNA helicase II</fullName>
        <ecNumber evidence="6">3.6.4.12</ecNumber>
    </submittedName>
</protein>
<reference evidence="6" key="1">
    <citation type="submission" date="2019-08" db="EMBL/GenBank/DDBJ databases">
        <authorList>
            <person name="Kucharzyk K."/>
            <person name="Murdoch R.W."/>
            <person name="Higgins S."/>
            <person name="Loffler F."/>
        </authorList>
    </citation>
    <scope>NUCLEOTIDE SEQUENCE</scope>
</reference>
<evidence type="ECO:0000256" key="3">
    <source>
        <dbReference type="ARBA" id="ARBA00022806"/>
    </source>
</evidence>
<dbReference type="GO" id="GO:0005524">
    <property type="term" value="F:ATP binding"/>
    <property type="evidence" value="ECO:0007669"/>
    <property type="project" value="UniProtKB-KW"/>
</dbReference>
<organism evidence="6">
    <name type="scientific">bioreactor metagenome</name>
    <dbReference type="NCBI Taxonomy" id="1076179"/>
    <lineage>
        <taxon>unclassified sequences</taxon>
        <taxon>metagenomes</taxon>
        <taxon>ecological metagenomes</taxon>
    </lineage>
</organism>
<dbReference type="GO" id="GO:0016787">
    <property type="term" value="F:hydrolase activity"/>
    <property type="evidence" value="ECO:0007669"/>
    <property type="project" value="UniProtKB-KW"/>
</dbReference>
<dbReference type="Pfam" id="PF21196">
    <property type="entry name" value="PcrA_UvrD_tudor"/>
    <property type="match status" value="1"/>
</dbReference>